<dbReference type="GO" id="GO:0004383">
    <property type="term" value="F:guanylate cyclase activity"/>
    <property type="evidence" value="ECO:0007669"/>
    <property type="project" value="TreeGrafter"/>
</dbReference>
<feature type="region of interest" description="Disordered" evidence="8">
    <location>
        <begin position="712"/>
        <end position="736"/>
    </location>
</feature>
<feature type="compositionally biased region" description="Gly residues" evidence="8">
    <location>
        <begin position="651"/>
        <end position="682"/>
    </location>
</feature>
<evidence type="ECO:0000256" key="7">
    <source>
        <dbReference type="RuleBase" id="RU000405"/>
    </source>
</evidence>
<dbReference type="EMBL" id="BNCQ01000019">
    <property type="protein sequence ID" value="GIM05723.1"/>
    <property type="molecule type" value="Genomic_DNA"/>
</dbReference>
<dbReference type="Pfam" id="PF00211">
    <property type="entry name" value="Guanylate_cyc"/>
    <property type="match status" value="1"/>
</dbReference>
<evidence type="ECO:0000256" key="8">
    <source>
        <dbReference type="SAM" id="MobiDB-lite"/>
    </source>
</evidence>
<gene>
    <name evidence="11" type="ORF">Vretifemale_607</name>
    <name evidence="12" type="ORF">Vretimale_10163</name>
</gene>
<keyword evidence="13" id="KW-1185">Reference proteome</keyword>
<dbReference type="GO" id="GO:0035556">
    <property type="term" value="P:intracellular signal transduction"/>
    <property type="evidence" value="ECO:0007669"/>
    <property type="project" value="InterPro"/>
</dbReference>
<dbReference type="InterPro" id="IPR001054">
    <property type="entry name" value="A/G_cyclase"/>
</dbReference>
<feature type="transmembrane region" description="Helical" evidence="9">
    <location>
        <begin position="73"/>
        <end position="99"/>
    </location>
</feature>
<evidence type="ECO:0000256" key="6">
    <source>
        <dbReference type="ARBA" id="ARBA00023239"/>
    </source>
</evidence>
<evidence type="ECO:0000259" key="10">
    <source>
        <dbReference type="PROSITE" id="PS50125"/>
    </source>
</evidence>
<evidence type="ECO:0000313" key="13">
    <source>
        <dbReference type="Proteomes" id="UP000747110"/>
    </source>
</evidence>
<evidence type="ECO:0000256" key="4">
    <source>
        <dbReference type="ARBA" id="ARBA00022989"/>
    </source>
</evidence>
<feature type="transmembrane region" description="Helical" evidence="9">
    <location>
        <begin position="357"/>
        <end position="377"/>
    </location>
</feature>
<dbReference type="InterPro" id="IPR018297">
    <property type="entry name" value="A/G_cyclase_CS"/>
</dbReference>
<feature type="domain" description="Guanylate cyclase" evidence="10">
    <location>
        <begin position="413"/>
        <end position="544"/>
    </location>
</feature>
<feature type="region of interest" description="Disordered" evidence="8">
    <location>
        <begin position="651"/>
        <end position="695"/>
    </location>
</feature>
<dbReference type="GO" id="GO:0005886">
    <property type="term" value="C:plasma membrane"/>
    <property type="evidence" value="ECO:0007669"/>
    <property type="project" value="TreeGrafter"/>
</dbReference>
<feature type="region of interest" description="Disordered" evidence="8">
    <location>
        <begin position="1"/>
        <end position="29"/>
    </location>
</feature>
<keyword evidence="3" id="KW-0547">Nucleotide-binding</keyword>
<dbReference type="GO" id="GO:0007168">
    <property type="term" value="P:receptor guanylyl cyclase signaling pathway"/>
    <property type="evidence" value="ECO:0007669"/>
    <property type="project" value="TreeGrafter"/>
</dbReference>
<dbReference type="FunFam" id="3.30.70.1230:FF:000059">
    <property type="entry name" value="Guanylate cyclase"/>
    <property type="match status" value="1"/>
</dbReference>
<dbReference type="GO" id="GO:0001653">
    <property type="term" value="F:peptide receptor activity"/>
    <property type="evidence" value="ECO:0007669"/>
    <property type="project" value="TreeGrafter"/>
</dbReference>
<reference evidence="11" key="1">
    <citation type="journal article" date="2021" name="Proc. Natl. Acad. Sci. U.S.A.">
        <title>Three genomes in the algal genus Volvox reveal the fate of a haploid sex-determining region after a transition to homothallism.</title>
        <authorList>
            <person name="Yamamoto K."/>
            <person name="Hamaji T."/>
            <person name="Kawai-Toyooka H."/>
            <person name="Matsuzaki R."/>
            <person name="Takahashi F."/>
            <person name="Nishimura Y."/>
            <person name="Kawachi M."/>
            <person name="Noguchi H."/>
            <person name="Minakuchi Y."/>
            <person name="Umen J.G."/>
            <person name="Toyoda A."/>
            <person name="Nozaki H."/>
        </authorList>
    </citation>
    <scope>NUCLEOTIDE SEQUENCE</scope>
    <source>
        <strain evidence="12">NIES-3785</strain>
        <strain evidence="11">NIES-3786</strain>
    </source>
</reference>
<comment type="caution">
    <text evidence="11">The sequence shown here is derived from an EMBL/GenBank/DDBJ whole genome shotgun (WGS) entry which is preliminary data.</text>
</comment>
<dbReference type="InterPro" id="IPR029787">
    <property type="entry name" value="Nucleotide_cyclase"/>
</dbReference>
<name>A0A8J4BX46_9CHLO</name>
<dbReference type="GO" id="GO:0004016">
    <property type="term" value="F:adenylate cyclase activity"/>
    <property type="evidence" value="ECO:0007669"/>
    <property type="project" value="TreeGrafter"/>
</dbReference>
<evidence type="ECO:0000256" key="3">
    <source>
        <dbReference type="ARBA" id="ARBA00022741"/>
    </source>
</evidence>
<dbReference type="PROSITE" id="PS50125">
    <property type="entry name" value="GUANYLATE_CYCLASE_2"/>
    <property type="match status" value="1"/>
</dbReference>
<dbReference type="SUPFAM" id="SSF55073">
    <property type="entry name" value="Nucleotide cyclase"/>
    <property type="match status" value="1"/>
</dbReference>
<dbReference type="PANTHER" id="PTHR11920:SF335">
    <property type="entry name" value="GUANYLATE CYCLASE"/>
    <property type="match status" value="1"/>
</dbReference>
<keyword evidence="4 9" id="KW-1133">Transmembrane helix</keyword>
<dbReference type="Proteomes" id="UP000747110">
    <property type="component" value="Unassembled WGS sequence"/>
</dbReference>
<evidence type="ECO:0000313" key="11">
    <source>
        <dbReference type="EMBL" id="GIL69786.1"/>
    </source>
</evidence>
<evidence type="ECO:0000256" key="5">
    <source>
        <dbReference type="ARBA" id="ARBA00023136"/>
    </source>
</evidence>
<keyword evidence="6 7" id="KW-0456">Lyase</keyword>
<dbReference type="PROSITE" id="PS00452">
    <property type="entry name" value="GUANYLATE_CYCLASE_1"/>
    <property type="match status" value="1"/>
</dbReference>
<dbReference type="Proteomes" id="UP000722791">
    <property type="component" value="Unassembled WGS sequence"/>
</dbReference>
<dbReference type="SMART" id="SM00044">
    <property type="entry name" value="CYCc"/>
    <property type="match status" value="1"/>
</dbReference>
<dbReference type="PANTHER" id="PTHR11920">
    <property type="entry name" value="GUANYLYL CYCLASE"/>
    <property type="match status" value="1"/>
</dbReference>
<dbReference type="OrthoDB" id="538583at2759"/>
<dbReference type="CDD" id="cd07302">
    <property type="entry name" value="CHD"/>
    <property type="match status" value="1"/>
</dbReference>
<evidence type="ECO:0000256" key="9">
    <source>
        <dbReference type="SAM" id="Phobius"/>
    </source>
</evidence>
<keyword evidence="2 9" id="KW-0812">Transmembrane</keyword>
<organism evidence="11 13">
    <name type="scientific">Volvox reticuliferus</name>
    <dbReference type="NCBI Taxonomy" id="1737510"/>
    <lineage>
        <taxon>Eukaryota</taxon>
        <taxon>Viridiplantae</taxon>
        <taxon>Chlorophyta</taxon>
        <taxon>core chlorophytes</taxon>
        <taxon>Chlorophyceae</taxon>
        <taxon>CS clade</taxon>
        <taxon>Chlamydomonadales</taxon>
        <taxon>Volvocaceae</taxon>
        <taxon>Volvox</taxon>
    </lineage>
</organism>
<dbReference type="InterPro" id="IPR050401">
    <property type="entry name" value="Cyclic_nucleotide_synthase"/>
</dbReference>
<proteinExistence type="inferred from homology"/>
<evidence type="ECO:0000256" key="1">
    <source>
        <dbReference type="ARBA" id="ARBA00004370"/>
    </source>
</evidence>
<keyword evidence="5 9" id="KW-0472">Membrane</keyword>
<sequence>MGDSYRLQNPHQDGPPDSMNGAAAGSPLATEAAAHHEHKKLPGRYCYSGAGRYLNRWVLRCKVTLTILWERPLLVAASLLVFGALCSAGLAAVLTAAALDVASTKDLAQHGIGSQVAASLKQALKTSCVGAELLGAVVVQMPNCSSLDTAWDSITTDIMSRVDPAVVQQLELDVAAVIWKAFPPFGPGLEFLYGRDLLKEPDDRPGVLYSLRERRTLIMGPYTCKAGFKCAFTVTPLFLPAPSAEYDWGCGFQPYNCTDLCWDPVHKTKYWGQVSTMLNLDPFFSRTDERLVMLAGRGYDYKLWQANTSFSNPYVLFANTTADLKDPVVQEIQIENLVWYLEIAPEAGWVPRWRAPCLAAVVVGAALVSLLVLWLLVSKEQHNRLLRAMLPRKVIQQLQNGEQAIAEHFDSVTILFSDIVGYTTVASQLTPFEVVTLLNELFSVFDELTQRNGVYKVETIGDALMCVAGCPVPEDAALNAKRIARMALDMVNAVQQFRPSLEGVQGVQIRVGIHSGPIVAGVVGKKMPRYCLFGDTVNTCSRMESTSEPMKIQVSASTAALLRSLPGDDVLLEPRGLIAIKGKGSLETFFLKEAHPASIVSARSDSVTMIVSRPVRSVTVIRQQSRSHRSLRAGTPTRSLLELFSQATTGGGGGWTAGGGSSSCGSGGGGGECRGDDAGGSGSSRRVLAGRGGMSTKAAAVVGGVSISATLEPAAASASASPQSSPQQTSEQLTMP</sequence>
<dbReference type="Gene3D" id="3.30.70.1230">
    <property type="entry name" value="Nucleotide cyclase"/>
    <property type="match status" value="1"/>
</dbReference>
<evidence type="ECO:0000313" key="12">
    <source>
        <dbReference type="EMBL" id="GIM05723.1"/>
    </source>
</evidence>
<comment type="subcellular location">
    <subcellularLocation>
        <location evidence="1">Membrane</location>
    </subcellularLocation>
</comment>
<dbReference type="AlphaFoldDB" id="A0A8J4BX46"/>
<dbReference type="EMBL" id="BNCP01000001">
    <property type="protein sequence ID" value="GIL69786.1"/>
    <property type="molecule type" value="Genomic_DNA"/>
</dbReference>
<accession>A0A8J4BX46</accession>
<evidence type="ECO:0000256" key="2">
    <source>
        <dbReference type="ARBA" id="ARBA00022692"/>
    </source>
</evidence>
<protein>
    <recommendedName>
        <fullName evidence="10">Guanylate cyclase domain-containing protein</fullName>
    </recommendedName>
</protein>
<comment type="similarity">
    <text evidence="7">Belongs to the adenylyl cyclase class-4/guanylyl cyclase family.</text>
</comment>
<feature type="compositionally biased region" description="Polar residues" evidence="8">
    <location>
        <begin position="1"/>
        <end position="11"/>
    </location>
</feature>
<dbReference type="GO" id="GO:0000166">
    <property type="term" value="F:nucleotide binding"/>
    <property type="evidence" value="ECO:0007669"/>
    <property type="project" value="UniProtKB-KW"/>
</dbReference>